<reference evidence="2 3" key="1">
    <citation type="submission" date="2020-02" db="EMBL/GenBank/DDBJ databases">
        <authorList>
            <person name="Zheng R.K."/>
            <person name="Sun C.M."/>
        </authorList>
    </citation>
    <scope>NUCLEOTIDE SEQUENCE [LARGE SCALE GENOMIC DNA]</scope>
    <source>
        <strain evidence="3">rifampicinis</strain>
    </source>
</reference>
<feature type="transmembrane region" description="Helical" evidence="1">
    <location>
        <begin position="142"/>
        <end position="158"/>
    </location>
</feature>
<feature type="transmembrane region" description="Helical" evidence="1">
    <location>
        <begin position="251"/>
        <end position="277"/>
    </location>
</feature>
<protein>
    <submittedName>
        <fullName evidence="2">Glycosyltransferase family 39 protein</fullName>
    </submittedName>
</protein>
<name>A0A7S8E757_9CHLR</name>
<accession>A0A7S8E757</accession>
<dbReference type="PANTHER" id="PTHR41710:SF2">
    <property type="entry name" value="GLYCOSYL TRANSFERASE FAMILY 39_83 DOMAIN-CONTAINING PROTEIN"/>
    <property type="match status" value="1"/>
</dbReference>
<dbReference type="GO" id="GO:0016740">
    <property type="term" value="F:transferase activity"/>
    <property type="evidence" value="ECO:0007669"/>
    <property type="project" value="UniProtKB-KW"/>
</dbReference>
<feature type="transmembrane region" description="Helical" evidence="1">
    <location>
        <begin position="409"/>
        <end position="429"/>
    </location>
</feature>
<keyword evidence="1" id="KW-0812">Transmembrane</keyword>
<keyword evidence="1" id="KW-0472">Membrane</keyword>
<feature type="transmembrane region" description="Helical" evidence="1">
    <location>
        <begin position="283"/>
        <end position="300"/>
    </location>
</feature>
<keyword evidence="2" id="KW-0808">Transferase</keyword>
<dbReference type="PANTHER" id="PTHR41710">
    <property type="entry name" value="GLYCOSYL TRANSFERASE, FAMILY 39"/>
    <property type="match status" value="1"/>
</dbReference>
<dbReference type="Proteomes" id="UP000594468">
    <property type="component" value="Chromosome"/>
</dbReference>
<organism evidence="2 3">
    <name type="scientific">Phototrophicus methaneseepsis</name>
    <dbReference type="NCBI Taxonomy" id="2710758"/>
    <lineage>
        <taxon>Bacteria</taxon>
        <taxon>Bacillati</taxon>
        <taxon>Chloroflexota</taxon>
        <taxon>Candidatus Thermofontia</taxon>
        <taxon>Phototrophicales</taxon>
        <taxon>Phototrophicaceae</taxon>
        <taxon>Phototrophicus</taxon>
    </lineage>
</organism>
<feature type="transmembrane region" description="Helical" evidence="1">
    <location>
        <begin position="462"/>
        <end position="485"/>
    </location>
</feature>
<feature type="transmembrane region" description="Helical" evidence="1">
    <location>
        <begin position="164"/>
        <end position="182"/>
    </location>
</feature>
<feature type="transmembrane region" description="Helical" evidence="1">
    <location>
        <begin position="338"/>
        <end position="357"/>
    </location>
</feature>
<feature type="transmembrane region" description="Helical" evidence="1">
    <location>
        <begin position="38"/>
        <end position="59"/>
    </location>
</feature>
<feature type="transmembrane region" description="Helical" evidence="1">
    <location>
        <begin position="212"/>
        <end position="230"/>
    </location>
</feature>
<feature type="transmembrane region" description="Helical" evidence="1">
    <location>
        <begin position="312"/>
        <end position="332"/>
    </location>
</feature>
<sequence length="675" mass="74119">METEYGGRMQAITNDAAVNETTIDDAVLPTTARTTQVLISWEVVAYVVLFTIAFLLRIADLDVVPMTEVEARTSLQTLQIVAPHTPGVAAAPDSPMQFFLQGVIFSGMGASELSARLGSVLGGMLLVMLPLLFRSFLGRDRAFIVSLLFVASPVIFTITRQADAFIWTGVFALLLVWLVVKWSQEPERAAWPMAAAVAAAGLVLLSHPGGPLLAVILLVAAWGALWWTALNAPEERDEPGNVLFGQVKQHLAALPWQSMAGVAALFVVIVGSVLMLYPSGLGHIGNLLAAALSGLVRPATAGMPFGAGFTALLIYELGFVVLAAIAVAMMLLQRRVGYWHRFLILWTALAVLAGIFYRAATPAYAMWIVLPLAFLAADLVVDFFLNHPITVYWTEGLVETDESGQRFWWVKYVIGLLVFGVLIVISVHLKEIGRGMLSIPLGYTVGDAFSMLREPMMNDFRYSLMFFFITLLFIVISLLLVASIWGNRSMLQALGVGFFIFLIGTNLGGGWQTAVVHASNPAEYWYSMVTNPDAYLLRQTLYEVSERETQGEPLLDIVAARGGVLEEDGVVGWLLRDYPNTRYVGSSIEAARSGIILMPDTDVQMLNLGGDYVGQRFVIQQNSLAYTVPPLDWLAWIGQRRLRSDVANEQGVTLWLRQDVYNAIPQEDRQRIGLQ</sequence>
<dbReference type="AlphaFoldDB" id="A0A7S8E757"/>
<feature type="transmembrane region" description="Helical" evidence="1">
    <location>
        <begin position="364"/>
        <end position="389"/>
    </location>
</feature>
<dbReference type="KEGG" id="pmet:G4Y79_18035"/>
<dbReference type="EMBL" id="CP062983">
    <property type="protein sequence ID" value="QPC81575.1"/>
    <property type="molecule type" value="Genomic_DNA"/>
</dbReference>
<evidence type="ECO:0000313" key="2">
    <source>
        <dbReference type="EMBL" id="QPC81575.1"/>
    </source>
</evidence>
<proteinExistence type="predicted"/>
<feature type="transmembrane region" description="Helical" evidence="1">
    <location>
        <begin position="491"/>
        <end position="511"/>
    </location>
</feature>
<feature type="transmembrane region" description="Helical" evidence="1">
    <location>
        <begin position="113"/>
        <end position="133"/>
    </location>
</feature>
<evidence type="ECO:0000256" key="1">
    <source>
        <dbReference type="SAM" id="Phobius"/>
    </source>
</evidence>
<dbReference type="RefSeq" id="WP_195169647.1">
    <property type="nucleotide sequence ID" value="NZ_CP062983.1"/>
</dbReference>
<gene>
    <name evidence="2" type="ORF">G4Y79_18035</name>
</gene>
<keyword evidence="1" id="KW-1133">Transmembrane helix</keyword>
<dbReference type="InterPro" id="IPR019962">
    <property type="entry name" value="CHP03663"/>
</dbReference>
<evidence type="ECO:0000313" key="3">
    <source>
        <dbReference type="Proteomes" id="UP000594468"/>
    </source>
</evidence>
<keyword evidence="3" id="KW-1185">Reference proteome</keyword>